<protein>
    <recommendedName>
        <fullName evidence="13">Bifunctional protein FolD</fullName>
    </recommendedName>
    <domain>
        <recommendedName>
            <fullName evidence="13">Methylenetetrahydrofolate dehydrogenase</fullName>
            <ecNumber evidence="13">1.5.1.5</ecNumber>
        </recommendedName>
    </domain>
    <domain>
        <recommendedName>
            <fullName evidence="13">Methenyltetrahydrofolate cyclohydrolase</fullName>
            <ecNumber evidence="13">3.5.4.9</ecNumber>
        </recommendedName>
    </domain>
</protein>
<feature type="binding site" evidence="13">
    <location>
        <begin position="179"/>
        <end position="181"/>
    </location>
    <ligand>
        <name>NADP(+)</name>
        <dbReference type="ChEBI" id="CHEBI:58349"/>
    </ligand>
</feature>
<comment type="catalytic activity">
    <reaction evidence="13">
        <text>(6R)-5,10-methylene-5,6,7,8-tetrahydrofolate + NADP(+) = (6R)-5,10-methenyltetrahydrofolate + NADPH</text>
        <dbReference type="Rhea" id="RHEA:22812"/>
        <dbReference type="ChEBI" id="CHEBI:15636"/>
        <dbReference type="ChEBI" id="CHEBI:57455"/>
        <dbReference type="ChEBI" id="CHEBI:57783"/>
        <dbReference type="ChEBI" id="CHEBI:58349"/>
        <dbReference type="EC" id="1.5.1.5"/>
    </reaction>
</comment>
<dbReference type="GO" id="GO:0004477">
    <property type="term" value="F:methenyltetrahydrofolate cyclohydrolase activity"/>
    <property type="evidence" value="ECO:0007669"/>
    <property type="project" value="UniProtKB-UniRule"/>
</dbReference>
<dbReference type="EMBL" id="VLKG01000009">
    <property type="protein sequence ID" value="TWH64518.1"/>
    <property type="molecule type" value="Genomic_DNA"/>
</dbReference>
<dbReference type="GO" id="GO:0009086">
    <property type="term" value="P:methionine biosynthetic process"/>
    <property type="evidence" value="ECO:0007669"/>
    <property type="project" value="UniProtKB-KW"/>
</dbReference>
<keyword evidence="3 13" id="KW-0554">One-carbon metabolism</keyword>
<evidence type="ECO:0000256" key="9">
    <source>
        <dbReference type="ARBA" id="ARBA00023102"/>
    </source>
</evidence>
<reference evidence="16 17" key="1">
    <citation type="submission" date="2019-07" db="EMBL/GenBank/DDBJ databases">
        <title>Genomic Encyclopedia of Type Strains, Phase I: the one thousand microbial genomes (KMG-I) project.</title>
        <authorList>
            <person name="Kyrpides N."/>
        </authorList>
    </citation>
    <scope>NUCLEOTIDE SEQUENCE [LARGE SCALE GENOMIC DNA]</scope>
    <source>
        <strain evidence="16 17">DSM 375</strain>
    </source>
</reference>
<comment type="catalytic activity">
    <reaction evidence="12 13">
        <text>(6R)-5,10-methenyltetrahydrofolate + H2O = (6R)-10-formyltetrahydrofolate + H(+)</text>
        <dbReference type="Rhea" id="RHEA:23700"/>
        <dbReference type="ChEBI" id="CHEBI:15377"/>
        <dbReference type="ChEBI" id="CHEBI:15378"/>
        <dbReference type="ChEBI" id="CHEBI:57455"/>
        <dbReference type="ChEBI" id="CHEBI:195366"/>
        <dbReference type="EC" id="3.5.4.9"/>
    </reaction>
</comment>
<evidence type="ECO:0000313" key="16">
    <source>
        <dbReference type="EMBL" id="TWH64518.1"/>
    </source>
</evidence>
<dbReference type="PANTHER" id="PTHR48099">
    <property type="entry name" value="C-1-TETRAHYDROFOLATE SYNTHASE, CYTOPLASMIC-RELATED"/>
    <property type="match status" value="1"/>
</dbReference>
<dbReference type="UniPathway" id="UPA00193"/>
<gene>
    <name evidence="13" type="primary">folD</name>
    <name evidence="16" type="ORF">LX59_02469</name>
</gene>
<dbReference type="Gene3D" id="3.40.50.720">
    <property type="entry name" value="NAD(P)-binding Rossmann-like Domain"/>
    <property type="match status" value="1"/>
</dbReference>
<evidence type="ECO:0000256" key="2">
    <source>
        <dbReference type="ARBA" id="ARBA00011738"/>
    </source>
</evidence>
<dbReference type="PRINTS" id="PR00085">
    <property type="entry name" value="THFDHDRGNASE"/>
</dbReference>
<dbReference type="InterPro" id="IPR020630">
    <property type="entry name" value="THF_DH/CycHdrlase_cat_dom"/>
</dbReference>
<dbReference type="InterPro" id="IPR046346">
    <property type="entry name" value="Aminoacid_DH-like_N_sf"/>
</dbReference>
<dbReference type="InterPro" id="IPR020867">
    <property type="entry name" value="THF_DH/CycHdrlase_CS"/>
</dbReference>
<evidence type="ECO:0000256" key="13">
    <source>
        <dbReference type="HAMAP-Rule" id="MF_01576"/>
    </source>
</evidence>
<evidence type="ECO:0000256" key="5">
    <source>
        <dbReference type="ARBA" id="ARBA00022755"/>
    </source>
</evidence>
<feature type="domain" description="Tetrahydrofolate dehydrogenase/cyclohydrolase NAD(P)-binding" evidence="15">
    <location>
        <begin position="153"/>
        <end position="294"/>
    </location>
</feature>
<keyword evidence="10 13" id="KW-0486">Methionine biosynthesis</keyword>
<dbReference type="Proteomes" id="UP000319627">
    <property type="component" value="Unassembled WGS sequence"/>
</dbReference>
<dbReference type="GO" id="GO:0035999">
    <property type="term" value="P:tetrahydrofolate interconversion"/>
    <property type="evidence" value="ECO:0007669"/>
    <property type="project" value="UniProtKB-UniRule"/>
</dbReference>
<feature type="domain" description="Tetrahydrofolate dehydrogenase/cyclohydrolase catalytic" evidence="14">
    <location>
        <begin position="19"/>
        <end position="134"/>
    </location>
</feature>
<dbReference type="EC" id="3.5.4.9" evidence="13"/>
<comment type="subunit">
    <text evidence="2 13">Homodimer.</text>
</comment>
<evidence type="ECO:0000256" key="1">
    <source>
        <dbReference type="ARBA" id="ARBA00004777"/>
    </source>
</evidence>
<evidence type="ECO:0000256" key="12">
    <source>
        <dbReference type="ARBA" id="ARBA00036357"/>
    </source>
</evidence>
<evidence type="ECO:0000259" key="15">
    <source>
        <dbReference type="Pfam" id="PF02882"/>
    </source>
</evidence>
<sequence length="297" mass="32096">MPANFFLLMVNRVMTAQLIDGKTIAARIRQQIAQRVAERLQAGQRAPGLAVILVGSDPASQVYVAHKRKDCEEVGFRSVAHDLPQDTSQADLLALIDQLNKDPQIDGILVQLPLPKHLDASQLLERISPDKDVDGFHPYNIGRLAQRMPLLRPCTPKGVITLLESTGVDLHGLDAVVVGASNIVGRPMALELLLAGCTTTVTHRFTKNLAEHVQRADLVVVATGITGLVKGEWIKPGAIVIDVGINRQPDGRLLGDVEFEPAAERAAWITPVPGGVGPMTRACLLENTLYAAEKLHV</sequence>
<dbReference type="SUPFAM" id="SSF51735">
    <property type="entry name" value="NAD(P)-binding Rossmann-fold domains"/>
    <property type="match status" value="1"/>
</dbReference>
<dbReference type="HAMAP" id="MF_01576">
    <property type="entry name" value="THF_DHG_CYH"/>
    <property type="match status" value="1"/>
</dbReference>
<evidence type="ECO:0000256" key="8">
    <source>
        <dbReference type="ARBA" id="ARBA00023002"/>
    </source>
</evidence>
<evidence type="ECO:0000256" key="11">
    <source>
        <dbReference type="ARBA" id="ARBA00023268"/>
    </source>
</evidence>
<evidence type="ECO:0000256" key="10">
    <source>
        <dbReference type="ARBA" id="ARBA00023167"/>
    </source>
</evidence>
<dbReference type="GO" id="GO:0000105">
    <property type="term" value="P:L-histidine biosynthetic process"/>
    <property type="evidence" value="ECO:0007669"/>
    <property type="project" value="UniProtKB-KW"/>
</dbReference>
<dbReference type="InterPro" id="IPR000672">
    <property type="entry name" value="THF_DH/CycHdrlase"/>
</dbReference>
<dbReference type="InterPro" id="IPR036291">
    <property type="entry name" value="NAD(P)-bd_dom_sf"/>
</dbReference>
<accession>A0A562I1G6</accession>
<dbReference type="GO" id="GO:0005829">
    <property type="term" value="C:cytosol"/>
    <property type="evidence" value="ECO:0007669"/>
    <property type="project" value="TreeGrafter"/>
</dbReference>
<keyword evidence="11 13" id="KW-0511">Multifunctional enzyme</keyword>
<keyword evidence="4 13" id="KW-0028">Amino-acid biosynthesis</keyword>
<evidence type="ECO:0000313" key="17">
    <source>
        <dbReference type="Proteomes" id="UP000319627"/>
    </source>
</evidence>
<feature type="binding site" evidence="13">
    <location>
        <position position="245"/>
    </location>
    <ligand>
        <name>NADP(+)</name>
        <dbReference type="ChEBI" id="CHEBI:58349"/>
    </ligand>
</feature>
<evidence type="ECO:0000256" key="7">
    <source>
        <dbReference type="ARBA" id="ARBA00022857"/>
    </source>
</evidence>
<evidence type="ECO:0000256" key="3">
    <source>
        <dbReference type="ARBA" id="ARBA00022563"/>
    </source>
</evidence>
<comment type="caution">
    <text evidence="16">The sequence shown here is derived from an EMBL/GenBank/DDBJ whole genome shotgun (WGS) entry which is preliminary data.</text>
</comment>
<comment type="similarity">
    <text evidence="13">Belongs to the tetrahydrofolate dehydrogenase/cyclohydrolase family.</text>
</comment>
<keyword evidence="9 13" id="KW-0368">Histidine biosynthesis</keyword>
<keyword evidence="6 13" id="KW-0378">Hydrolase</keyword>
<dbReference type="NCBIfam" id="NF008058">
    <property type="entry name" value="PRK10792.1"/>
    <property type="match status" value="1"/>
</dbReference>
<dbReference type="AlphaFoldDB" id="A0A562I1G6"/>
<keyword evidence="17" id="KW-1185">Reference proteome</keyword>
<organism evidence="16 17">
    <name type="scientific">Azomonas agilis</name>
    <dbReference type="NCBI Taxonomy" id="116849"/>
    <lineage>
        <taxon>Bacteria</taxon>
        <taxon>Pseudomonadati</taxon>
        <taxon>Pseudomonadota</taxon>
        <taxon>Gammaproteobacteria</taxon>
        <taxon>Pseudomonadales</taxon>
        <taxon>Pseudomonadaceae</taxon>
        <taxon>Azomonas</taxon>
    </lineage>
</organism>
<dbReference type="CDD" id="cd01080">
    <property type="entry name" value="NAD_bind_m-THF_DH_Cyclohyd"/>
    <property type="match status" value="1"/>
</dbReference>
<dbReference type="SUPFAM" id="SSF53223">
    <property type="entry name" value="Aminoacid dehydrogenase-like, N-terminal domain"/>
    <property type="match status" value="1"/>
</dbReference>
<name>A0A562I1G6_9GAMM</name>
<proteinExistence type="inferred from homology"/>
<keyword evidence="7 13" id="KW-0521">NADP</keyword>
<keyword evidence="5 13" id="KW-0658">Purine biosynthesis</keyword>
<dbReference type="Gene3D" id="3.40.50.10860">
    <property type="entry name" value="Leucine Dehydrogenase, chain A, domain 1"/>
    <property type="match status" value="1"/>
</dbReference>
<dbReference type="PROSITE" id="PS00766">
    <property type="entry name" value="THF_DHG_CYH_1"/>
    <property type="match status" value="1"/>
</dbReference>
<dbReference type="EC" id="1.5.1.5" evidence="13"/>
<dbReference type="GO" id="GO:0006164">
    <property type="term" value="P:purine nucleotide biosynthetic process"/>
    <property type="evidence" value="ECO:0007669"/>
    <property type="project" value="UniProtKB-KW"/>
</dbReference>
<dbReference type="FunFam" id="3.40.50.720:FF:000006">
    <property type="entry name" value="Bifunctional protein FolD"/>
    <property type="match status" value="1"/>
</dbReference>
<dbReference type="PANTHER" id="PTHR48099:SF5">
    <property type="entry name" value="C-1-TETRAHYDROFOLATE SYNTHASE, CYTOPLASMIC"/>
    <property type="match status" value="1"/>
</dbReference>
<dbReference type="FunFam" id="3.40.50.10860:FF:000001">
    <property type="entry name" value="Bifunctional protein FolD"/>
    <property type="match status" value="1"/>
</dbReference>
<dbReference type="InterPro" id="IPR020631">
    <property type="entry name" value="THF_DH/CycHdrlase_NAD-bd_dom"/>
</dbReference>
<keyword evidence="8 13" id="KW-0560">Oxidoreductase</keyword>
<comment type="pathway">
    <text evidence="1 13">One-carbon metabolism; tetrahydrofolate interconversion.</text>
</comment>
<dbReference type="Pfam" id="PF02882">
    <property type="entry name" value="THF_DHG_CYH_C"/>
    <property type="match status" value="1"/>
</dbReference>
<evidence type="ECO:0000256" key="6">
    <source>
        <dbReference type="ARBA" id="ARBA00022801"/>
    </source>
</evidence>
<comment type="caution">
    <text evidence="13">Lacks conserved residue(s) required for the propagation of feature annotation.</text>
</comment>
<dbReference type="NCBIfam" id="NF010783">
    <property type="entry name" value="PRK14186.1"/>
    <property type="match status" value="1"/>
</dbReference>
<dbReference type="Pfam" id="PF00763">
    <property type="entry name" value="THF_DHG_CYH"/>
    <property type="match status" value="1"/>
</dbReference>
<evidence type="ECO:0000259" key="14">
    <source>
        <dbReference type="Pfam" id="PF00763"/>
    </source>
</evidence>
<comment type="function">
    <text evidence="13">Catalyzes the oxidation of 5,10-methylenetetrahydrofolate to 5,10-methenyltetrahydrofolate and then the hydrolysis of 5,10-methenyltetrahydrofolate to 10-formyltetrahydrofolate.</text>
</comment>
<evidence type="ECO:0000256" key="4">
    <source>
        <dbReference type="ARBA" id="ARBA00022605"/>
    </source>
</evidence>
<dbReference type="GO" id="GO:0004488">
    <property type="term" value="F:methylenetetrahydrofolate dehydrogenase (NADP+) activity"/>
    <property type="evidence" value="ECO:0007669"/>
    <property type="project" value="UniProtKB-UniRule"/>
</dbReference>